<dbReference type="PANTHER" id="PTHR48051">
    <property type="match status" value="1"/>
</dbReference>
<organism evidence="3">
    <name type="scientific">Fagus sylvatica</name>
    <name type="common">Beechnut</name>
    <dbReference type="NCBI Taxonomy" id="28930"/>
    <lineage>
        <taxon>Eukaryota</taxon>
        <taxon>Viridiplantae</taxon>
        <taxon>Streptophyta</taxon>
        <taxon>Embryophyta</taxon>
        <taxon>Tracheophyta</taxon>
        <taxon>Spermatophyta</taxon>
        <taxon>Magnoliopsida</taxon>
        <taxon>eudicotyledons</taxon>
        <taxon>Gunneridae</taxon>
        <taxon>Pentapetalae</taxon>
        <taxon>rosids</taxon>
        <taxon>fabids</taxon>
        <taxon>Fagales</taxon>
        <taxon>Fagaceae</taxon>
        <taxon>Fagus</taxon>
    </lineage>
</organism>
<evidence type="ECO:0000313" key="3">
    <source>
        <dbReference type="EMBL" id="SPC94532.1"/>
    </source>
</evidence>
<keyword evidence="1" id="KW-0433">Leucine-rich repeat</keyword>
<dbReference type="EMBL" id="OIVN01001486">
    <property type="protein sequence ID" value="SPC94532.1"/>
    <property type="molecule type" value="Genomic_DNA"/>
</dbReference>
<reference evidence="3" key="1">
    <citation type="submission" date="2018-02" db="EMBL/GenBank/DDBJ databases">
        <authorList>
            <person name="Cohen D.B."/>
            <person name="Kent A.D."/>
        </authorList>
    </citation>
    <scope>NUCLEOTIDE SEQUENCE</scope>
</reference>
<evidence type="ECO:0000256" key="2">
    <source>
        <dbReference type="ARBA" id="ARBA00022737"/>
    </source>
</evidence>
<dbReference type="AlphaFoldDB" id="A0A2N9G4N9"/>
<dbReference type="GO" id="GO:0005737">
    <property type="term" value="C:cytoplasm"/>
    <property type="evidence" value="ECO:0007669"/>
    <property type="project" value="TreeGrafter"/>
</dbReference>
<dbReference type="SUPFAM" id="SSF52058">
    <property type="entry name" value="L domain-like"/>
    <property type="match status" value="1"/>
</dbReference>
<sequence length="336" mass="37346">MTLFRDVAIWISESSEDGCKSLVRSGIKLSEISVQDLSKLNSNSHQRVSLMDNEITRLPDSVIQCSEASSLLLQHNLALEMVPVRFLQGFIALRLLNLGNTRIQSLPPSLLQLGDLRALLLRNCSSLGELPPLGGFSRLQMLNLGGTGIRELPRGLENLCNLKLLDLSDTENLKTIQAGIISRLSCLEDLQLKNSAYHFHFNGEEKRGDTTFEDLRSGDGLFILSITFKSIPRLSSEDVSWIKRLRAFQIFIGQPPLDFHPRITTTNEKIVIIGRVDFPQESIKELWCIAKSLVLDNCRGLNKMVKDLAINIGGCFDGLSSLTITGDNMSLRPTGQ</sequence>
<evidence type="ECO:0008006" key="4">
    <source>
        <dbReference type="Google" id="ProtNLM"/>
    </source>
</evidence>
<dbReference type="Gene3D" id="3.80.10.10">
    <property type="entry name" value="Ribonuclease Inhibitor"/>
    <property type="match status" value="1"/>
</dbReference>
<dbReference type="InterPro" id="IPR032675">
    <property type="entry name" value="LRR_dom_sf"/>
</dbReference>
<dbReference type="PANTHER" id="PTHR48051:SF25">
    <property type="entry name" value="LEUCINE RICH REPEAT PROTEIN"/>
    <property type="match status" value="1"/>
</dbReference>
<gene>
    <name evidence="3" type="ORF">FSB_LOCUS22414</name>
</gene>
<evidence type="ECO:0000256" key="1">
    <source>
        <dbReference type="ARBA" id="ARBA00022614"/>
    </source>
</evidence>
<protein>
    <recommendedName>
        <fullName evidence="4">NB-ARC domain-containing protein</fullName>
    </recommendedName>
</protein>
<proteinExistence type="predicted"/>
<accession>A0A2N9G4N9</accession>
<name>A0A2N9G4N9_FAGSY</name>
<dbReference type="InterPro" id="IPR050216">
    <property type="entry name" value="LRR_domain-containing"/>
</dbReference>
<keyword evidence="2" id="KW-0677">Repeat</keyword>